<dbReference type="GO" id="GO:0072699">
    <property type="term" value="P:protein localization to cortical microtubule cytoskeleton"/>
    <property type="evidence" value="ECO:0007669"/>
    <property type="project" value="TreeGrafter"/>
</dbReference>
<evidence type="ECO:0008006" key="5">
    <source>
        <dbReference type="Google" id="ProtNLM"/>
    </source>
</evidence>
<accession>A0AAN8VN34</accession>
<comment type="caution">
    <text evidence="3">The sequence shown here is derived from an EMBL/GenBank/DDBJ whole genome shotgun (WGS) entry which is preliminary data.</text>
</comment>
<dbReference type="PANTHER" id="PTHR31342">
    <property type="entry name" value="PROTEIN CHUP1, CHLOROPLASTIC"/>
    <property type="match status" value="1"/>
</dbReference>
<keyword evidence="1" id="KW-0175">Coiled coil</keyword>
<evidence type="ECO:0000313" key="3">
    <source>
        <dbReference type="EMBL" id="KAK6930372.1"/>
    </source>
</evidence>
<feature type="region of interest" description="Disordered" evidence="2">
    <location>
        <begin position="281"/>
        <end position="335"/>
    </location>
</feature>
<dbReference type="AlphaFoldDB" id="A0AAN8VN34"/>
<protein>
    <recommendedName>
        <fullName evidence="5">Protein CHUP1, chloroplastic</fullName>
    </recommendedName>
</protein>
<evidence type="ECO:0000256" key="1">
    <source>
        <dbReference type="ARBA" id="ARBA00023054"/>
    </source>
</evidence>
<feature type="region of interest" description="Disordered" evidence="2">
    <location>
        <begin position="1"/>
        <end position="195"/>
    </location>
</feature>
<keyword evidence="4" id="KW-1185">Reference proteome</keyword>
<feature type="compositionally biased region" description="Low complexity" evidence="2">
    <location>
        <begin position="47"/>
        <end position="92"/>
    </location>
</feature>
<dbReference type="GO" id="GO:0055028">
    <property type="term" value="C:cortical microtubule"/>
    <property type="evidence" value="ECO:0007669"/>
    <property type="project" value="TreeGrafter"/>
</dbReference>
<dbReference type="Proteomes" id="UP001370490">
    <property type="component" value="Unassembled WGS sequence"/>
</dbReference>
<dbReference type="InterPro" id="IPR040265">
    <property type="entry name" value="CHUP1/IPGA1-like"/>
</dbReference>
<organism evidence="3 4">
    <name type="scientific">Dillenia turbinata</name>
    <dbReference type="NCBI Taxonomy" id="194707"/>
    <lineage>
        <taxon>Eukaryota</taxon>
        <taxon>Viridiplantae</taxon>
        <taxon>Streptophyta</taxon>
        <taxon>Embryophyta</taxon>
        <taxon>Tracheophyta</taxon>
        <taxon>Spermatophyta</taxon>
        <taxon>Magnoliopsida</taxon>
        <taxon>eudicotyledons</taxon>
        <taxon>Gunneridae</taxon>
        <taxon>Pentapetalae</taxon>
        <taxon>Dilleniales</taxon>
        <taxon>Dilleniaceae</taxon>
        <taxon>Dillenia</taxon>
    </lineage>
</organism>
<dbReference type="EMBL" id="JBAMMX010000012">
    <property type="protein sequence ID" value="KAK6930372.1"/>
    <property type="molecule type" value="Genomic_DNA"/>
</dbReference>
<dbReference type="PANTHER" id="PTHR31342:SF43">
    <property type="entry name" value="F11A17.16"/>
    <property type="match status" value="1"/>
</dbReference>
<feature type="non-terminal residue" evidence="3">
    <location>
        <position position="1"/>
    </location>
</feature>
<evidence type="ECO:0000313" key="4">
    <source>
        <dbReference type="Proteomes" id="UP001370490"/>
    </source>
</evidence>
<feature type="compositionally biased region" description="Pro residues" evidence="2">
    <location>
        <begin position="319"/>
        <end position="329"/>
    </location>
</feature>
<sequence>SQEGAAVEMKRQTPNLSEKSDDKPGISPSPSPSQPTSTPSITPPSRPRALPSASNSKSKSPSPRSNGDGGTASSSSNSTSTTTISPCSSFSSPYCRPSRKTLLIPKPKPKPKPKPGPASVDDPAVLGTSPSQPTTKHAVRYGSSCPRPRPRPRPRLRTGPTPTADQFARSSPRRGLPLLPESTSRAGGHPHAAADLQSKLDGNEIVIRNLRSEISALKAELCLAHSLNSELQSLNMKLSDDLASALSKLSPHSLHNHLEEPVTEYQSPKFKDIQKLIANKLQQPPGRVKEKITSDSTTVPAAKSTIPKASYVQNNGPSSLPPPPPPPPSLARLPSKANTPLVLNSAAVMQPGEGKFPQRAVNLKQNTSLISVHSSIVGEIQNRSAHLMAIKADIETKGEFINGLIESVLAASCTDIEDVVKFVDWLDRELSSLADERAVLKHFKWPEKKADAMREAAIEYRDLKLLESEISSYEDGTTIPCRAALKKMAGLLDKSDRSIQRLVRLRNSVILSYKDHKIPTDWMQDSGIISKIKKCSVKLAKVYMERVTRELQLAQNLDKEFAQEALMLQGVQFAYRAHQVKLEAEAKFAGGLDSETLCAFEEFRQHVPGNHVTTRELLTGIP</sequence>
<evidence type="ECO:0000256" key="2">
    <source>
        <dbReference type="SAM" id="MobiDB-lite"/>
    </source>
</evidence>
<gene>
    <name evidence="3" type="ORF">RJ641_004466</name>
</gene>
<reference evidence="3 4" key="1">
    <citation type="submission" date="2023-12" db="EMBL/GenBank/DDBJ databases">
        <title>A high-quality genome assembly for Dillenia turbinata (Dilleniales).</title>
        <authorList>
            <person name="Chanderbali A."/>
        </authorList>
    </citation>
    <scope>NUCLEOTIDE SEQUENCE [LARGE SCALE GENOMIC DNA]</scope>
    <source>
        <strain evidence="3">LSX21</strain>
        <tissue evidence="3">Leaf</tissue>
    </source>
</reference>
<name>A0AAN8VN34_9MAGN</name>
<proteinExistence type="predicted"/>